<protein>
    <recommendedName>
        <fullName evidence="3">TetR family transcriptional regulator</fullName>
    </recommendedName>
</protein>
<name>A0A7W9PIT8_9NOCA</name>
<evidence type="ECO:0000313" key="2">
    <source>
        <dbReference type="Proteomes" id="UP000540412"/>
    </source>
</evidence>
<keyword evidence="2" id="KW-1185">Reference proteome</keyword>
<dbReference type="EMBL" id="JACHIT010000002">
    <property type="protein sequence ID" value="MBB5916253.1"/>
    <property type="molecule type" value="Genomic_DNA"/>
</dbReference>
<dbReference type="AlphaFoldDB" id="A0A7W9PIT8"/>
<accession>A0A7W9PIT8</accession>
<dbReference type="Proteomes" id="UP000540412">
    <property type="component" value="Unassembled WGS sequence"/>
</dbReference>
<evidence type="ECO:0000313" key="1">
    <source>
        <dbReference type="EMBL" id="MBB5916253.1"/>
    </source>
</evidence>
<evidence type="ECO:0008006" key="3">
    <source>
        <dbReference type="Google" id="ProtNLM"/>
    </source>
</evidence>
<reference evidence="1 2" key="1">
    <citation type="submission" date="2020-08" db="EMBL/GenBank/DDBJ databases">
        <title>Sequencing the genomes of 1000 actinobacteria strains.</title>
        <authorList>
            <person name="Klenk H.-P."/>
        </authorList>
    </citation>
    <scope>NUCLEOTIDE SEQUENCE [LARGE SCALE GENOMIC DNA]</scope>
    <source>
        <strain evidence="1 2">DSM 43582</strain>
    </source>
</reference>
<dbReference type="RefSeq" id="WP_051162650.1">
    <property type="nucleotide sequence ID" value="NZ_JACHIT010000002.1"/>
</dbReference>
<gene>
    <name evidence="1" type="ORF">BJY24_005165</name>
</gene>
<comment type="caution">
    <text evidence="1">The sequence shown here is derived from an EMBL/GenBank/DDBJ whole genome shotgun (WGS) entry which is preliminary data.</text>
</comment>
<organism evidence="1 2">
    <name type="scientific">Nocardia transvalensis</name>
    <dbReference type="NCBI Taxonomy" id="37333"/>
    <lineage>
        <taxon>Bacteria</taxon>
        <taxon>Bacillati</taxon>
        <taxon>Actinomycetota</taxon>
        <taxon>Actinomycetes</taxon>
        <taxon>Mycobacteriales</taxon>
        <taxon>Nocardiaceae</taxon>
        <taxon>Nocardia</taxon>
    </lineage>
</organism>
<proteinExistence type="predicted"/>
<sequence length="139" mass="15332">MRPEIEQDSLLPDPAPADPRARLELVMRECVRITREWEPELRTSLRLSLEPAAGDPSLLRRGRAIGWIEQALTPLRETRPDIDIHRLAVVIRSATGIESFVWLGDVAGLERAEAAETLCGTAQALLAHALAETARPPGE</sequence>